<reference evidence="1 2" key="1">
    <citation type="journal article" date="2016" name="Nat. Commun.">
        <title>Thousands of microbial genomes shed light on interconnected biogeochemical processes in an aquifer system.</title>
        <authorList>
            <person name="Anantharaman K."/>
            <person name="Brown C.T."/>
            <person name="Hug L.A."/>
            <person name="Sharon I."/>
            <person name="Castelle C.J."/>
            <person name="Probst A.J."/>
            <person name="Thomas B.C."/>
            <person name="Singh A."/>
            <person name="Wilkins M.J."/>
            <person name="Karaoz U."/>
            <person name="Brodie E.L."/>
            <person name="Williams K.H."/>
            <person name="Hubbard S.S."/>
            <person name="Banfield J.F."/>
        </authorList>
    </citation>
    <scope>NUCLEOTIDE SEQUENCE [LARGE SCALE GENOMIC DNA]</scope>
</reference>
<dbReference type="AlphaFoldDB" id="A0A1G2IH46"/>
<comment type="caution">
    <text evidence="1">The sequence shown here is derived from an EMBL/GenBank/DDBJ whole genome shotgun (WGS) entry which is preliminary data.</text>
</comment>
<dbReference type="InterPro" id="IPR036866">
    <property type="entry name" value="RibonucZ/Hydroxyglut_hydro"/>
</dbReference>
<dbReference type="SUPFAM" id="SSF56281">
    <property type="entry name" value="Metallo-hydrolase/oxidoreductase"/>
    <property type="match status" value="1"/>
</dbReference>
<dbReference type="STRING" id="1802214.A2908_03375"/>
<dbReference type="Pfam" id="PF13483">
    <property type="entry name" value="Lactamase_B_3"/>
    <property type="match status" value="1"/>
</dbReference>
<dbReference type="Gene3D" id="3.60.15.10">
    <property type="entry name" value="Ribonuclease Z/Hydroxyacylglutathione hydrolase-like"/>
    <property type="match status" value="1"/>
</dbReference>
<evidence type="ECO:0008006" key="3">
    <source>
        <dbReference type="Google" id="ProtNLM"/>
    </source>
</evidence>
<accession>A0A1G2IH46</accession>
<protein>
    <recommendedName>
        <fullName evidence="3">MBL fold metallo-hydrolase</fullName>
    </recommendedName>
</protein>
<evidence type="ECO:0000313" key="1">
    <source>
        <dbReference type="EMBL" id="OGZ74099.1"/>
    </source>
</evidence>
<proteinExistence type="predicted"/>
<gene>
    <name evidence="1" type="ORF">A2908_03375</name>
</gene>
<sequence length="234" mass="25593">MAKLTWAGQSCFQISVSNGKDHEATIVIDPFDEKIGLKVPSFSADILLVSHAHHDHNNVAAIKPFGVAQGEGRPFLIESPGEYEVKGVFVQGIDSFHDDSEGKQRGKNTIYTIEAENMRFCHLGDFGQKQLTDEQLEKIGKVDILMIPVGGTFTVDGHEAAKVIGQIEPKIVVPMHYALALPTGRQAKLKVEIDGVEKFLKAMGKKDVVSQDKLTIKHSALPKEGAMEIVVLQP</sequence>
<dbReference type="PANTHER" id="PTHR39189">
    <property type="entry name" value="UPF0173 METAL-DEPENDENT HYDROLASE YTKL"/>
    <property type="match status" value="1"/>
</dbReference>
<dbReference type="Proteomes" id="UP000176774">
    <property type="component" value="Unassembled WGS sequence"/>
</dbReference>
<organism evidence="1 2">
    <name type="scientific">Candidatus Staskawiczbacteria bacterium RIFCSPLOWO2_01_FULL_38_12b</name>
    <dbReference type="NCBI Taxonomy" id="1802214"/>
    <lineage>
        <taxon>Bacteria</taxon>
        <taxon>Candidatus Staskawicziibacteriota</taxon>
    </lineage>
</organism>
<dbReference type="EMBL" id="MHPA01000001">
    <property type="protein sequence ID" value="OGZ74099.1"/>
    <property type="molecule type" value="Genomic_DNA"/>
</dbReference>
<evidence type="ECO:0000313" key="2">
    <source>
        <dbReference type="Proteomes" id="UP000176774"/>
    </source>
</evidence>
<name>A0A1G2IH46_9BACT</name>
<dbReference type="PANTHER" id="PTHR39189:SF1">
    <property type="entry name" value="UPF0173 METAL-DEPENDENT HYDROLASE YTKL"/>
    <property type="match status" value="1"/>
</dbReference>